<name>A0A484FCD6_COLOR</name>
<dbReference type="EMBL" id="AMCV02000049">
    <property type="protein sequence ID" value="TDZ14667.1"/>
    <property type="molecule type" value="Genomic_DNA"/>
</dbReference>
<protein>
    <submittedName>
        <fullName evidence="1">Uncharacterized protein</fullName>
    </submittedName>
</protein>
<dbReference type="Proteomes" id="UP000014480">
    <property type="component" value="Unassembled WGS sequence"/>
</dbReference>
<comment type="caution">
    <text evidence="1">The sequence shown here is derived from an EMBL/GenBank/DDBJ whole genome shotgun (WGS) entry which is preliminary data.</text>
</comment>
<sequence>MVGTVNDAAPGLIEIRRICTRSRGRAAADRPGRTRVQNHAGQLFVSEQEIGDVAILWQSDVIFEGSKYAQHHLVLMTPRLRCFANSSTRFWIS</sequence>
<keyword evidence="2" id="KW-1185">Reference proteome</keyword>
<reference evidence="2" key="1">
    <citation type="journal article" date="2013" name="New Phytol.">
        <title>Comparative genomic and transcriptomic analyses reveal the hemibiotrophic stage shift of Colletotrichum fungi.</title>
        <authorList>
            <person name="Gan P."/>
            <person name="Ikeda K."/>
            <person name="Irieda H."/>
            <person name="Narusaka M."/>
            <person name="O'Connell R.J."/>
            <person name="Narusaka Y."/>
            <person name="Takano Y."/>
            <person name="Kubo Y."/>
            <person name="Shirasu K."/>
        </authorList>
    </citation>
    <scope>NUCLEOTIDE SEQUENCE [LARGE SCALE GENOMIC DNA]</scope>
    <source>
        <strain evidence="2">104-T / ATCC 96160 / CBS 514.97 / LARS 414 / MAFF 240422</strain>
    </source>
</reference>
<reference evidence="2" key="2">
    <citation type="journal article" date="2019" name="Mol. Plant Microbe Interact.">
        <title>Genome sequence resources for four phytopathogenic fungi from the Colletotrichum orbiculare species complex.</title>
        <authorList>
            <person name="Gan P."/>
            <person name="Tsushima A."/>
            <person name="Narusaka M."/>
            <person name="Narusaka Y."/>
            <person name="Takano Y."/>
            <person name="Kubo Y."/>
            <person name="Shirasu K."/>
        </authorList>
    </citation>
    <scope>GENOME REANNOTATION</scope>
    <source>
        <strain evidence="2">104-T / ATCC 96160 / CBS 514.97 / LARS 414 / MAFF 240422</strain>
    </source>
</reference>
<evidence type="ECO:0000313" key="2">
    <source>
        <dbReference type="Proteomes" id="UP000014480"/>
    </source>
</evidence>
<proteinExistence type="predicted"/>
<accession>A0A484FCD6</accession>
<organism evidence="1 2">
    <name type="scientific">Colletotrichum orbiculare (strain 104-T / ATCC 96160 / CBS 514.97 / LARS 414 / MAFF 240422)</name>
    <name type="common">Cucumber anthracnose fungus</name>
    <name type="synonym">Colletotrichum lagenarium</name>
    <dbReference type="NCBI Taxonomy" id="1213857"/>
    <lineage>
        <taxon>Eukaryota</taxon>
        <taxon>Fungi</taxon>
        <taxon>Dikarya</taxon>
        <taxon>Ascomycota</taxon>
        <taxon>Pezizomycotina</taxon>
        <taxon>Sordariomycetes</taxon>
        <taxon>Hypocreomycetidae</taxon>
        <taxon>Glomerellales</taxon>
        <taxon>Glomerellaceae</taxon>
        <taxon>Colletotrichum</taxon>
        <taxon>Colletotrichum orbiculare species complex</taxon>
    </lineage>
</organism>
<dbReference type="AlphaFoldDB" id="A0A484FCD6"/>
<gene>
    <name evidence="1" type="ORF">Cob_v012421</name>
</gene>
<evidence type="ECO:0000313" key="1">
    <source>
        <dbReference type="EMBL" id="TDZ14667.1"/>
    </source>
</evidence>